<dbReference type="OrthoDB" id="260519at2759"/>
<proteinExistence type="inferred from homology"/>
<dbReference type="GO" id="GO:0016020">
    <property type="term" value="C:membrane"/>
    <property type="evidence" value="ECO:0007669"/>
    <property type="project" value="TreeGrafter"/>
</dbReference>
<dbReference type="InterPro" id="IPR001199">
    <property type="entry name" value="Cyt_B5-like_heme/steroid-bd"/>
</dbReference>
<evidence type="ECO:0000313" key="6">
    <source>
        <dbReference type="EMBL" id="OAX83918.1"/>
    </source>
</evidence>
<dbReference type="SUPFAM" id="SSF55856">
    <property type="entry name" value="Cytochrome b5-like heme/steroid binding domain"/>
    <property type="match status" value="1"/>
</dbReference>
<dbReference type="PRINTS" id="PR00363">
    <property type="entry name" value="CYTOCHROMEB5"/>
</dbReference>
<dbReference type="AlphaFoldDB" id="A0A1B7P4K6"/>
<keyword evidence="1" id="KW-0349">Heme</keyword>
<evidence type="ECO:0000256" key="1">
    <source>
        <dbReference type="ARBA" id="ARBA00022617"/>
    </source>
</evidence>
<gene>
    <name evidence="6" type="ORF">ACJ72_01709</name>
</gene>
<dbReference type="GO" id="GO:0046872">
    <property type="term" value="F:metal ion binding"/>
    <property type="evidence" value="ECO:0007669"/>
    <property type="project" value="UniProtKB-KW"/>
</dbReference>
<dbReference type="Pfam" id="PF00173">
    <property type="entry name" value="Cyt-b5"/>
    <property type="match status" value="1"/>
</dbReference>
<dbReference type="FunFam" id="3.10.120.10:FF:000007">
    <property type="entry name" value="Sulfite oxidase, mitochondrial"/>
    <property type="match status" value="1"/>
</dbReference>
<reference evidence="6 7" key="1">
    <citation type="submission" date="2015-07" db="EMBL/GenBank/DDBJ databases">
        <title>Emmonsia species relationships and genome sequence.</title>
        <authorList>
            <person name="Cuomo C.A."/>
            <person name="Schwartz I.S."/>
            <person name="Kenyon C."/>
            <person name="de Hoog G.S."/>
            <person name="Govender N.P."/>
            <person name="Botha A."/>
            <person name="Moreno L."/>
            <person name="de Vries M."/>
            <person name="Munoz J.F."/>
            <person name="Stielow J.B."/>
        </authorList>
    </citation>
    <scope>NUCLEOTIDE SEQUENCE [LARGE SCALE GENOMIC DNA]</scope>
    <source>
        <strain evidence="6 7">CBS 136260</strain>
    </source>
</reference>
<dbReference type="InterPro" id="IPR050668">
    <property type="entry name" value="Cytochrome_b5"/>
</dbReference>
<dbReference type="PANTHER" id="PTHR19359:SF14">
    <property type="entry name" value="CYTOCHROME B5 A"/>
    <property type="match status" value="1"/>
</dbReference>
<dbReference type="InterPro" id="IPR036400">
    <property type="entry name" value="Cyt_B5-like_heme/steroid_sf"/>
</dbReference>
<name>A0A1B7P4K6_9EURO</name>
<comment type="caution">
    <text evidence="6">The sequence shown here is derived from an EMBL/GenBank/DDBJ whole genome shotgun (WGS) entry which is preliminary data.</text>
</comment>
<feature type="domain" description="Cytochrome b5 heme-binding" evidence="5">
    <location>
        <begin position="6"/>
        <end position="82"/>
    </location>
</feature>
<evidence type="ECO:0000313" key="7">
    <source>
        <dbReference type="Proteomes" id="UP000091918"/>
    </source>
</evidence>
<keyword evidence="2" id="KW-0479">Metal-binding</keyword>
<dbReference type="PROSITE" id="PS50255">
    <property type="entry name" value="CYTOCHROME_B5_2"/>
    <property type="match status" value="1"/>
</dbReference>
<organism evidence="6 7">
    <name type="scientific">Emergomyces africanus</name>
    <dbReference type="NCBI Taxonomy" id="1955775"/>
    <lineage>
        <taxon>Eukaryota</taxon>
        <taxon>Fungi</taxon>
        <taxon>Dikarya</taxon>
        <taxon>Ascomycota</taxon>
        <taxon>Pezizomycotina</taxon>
        <taxon>Eurotiomycetes</taxon>
        <taxon>Eurotiomycetidae</taxon>
        <taxon>Onygenales</taxon>
        <taxon>Ajellomycetaceae</taxon>
        <taxon>Emergomyces</taxon>
    </lineage>
</organism>
<accession>A0A1B7P4K6</accession>
<dbReference type="STRING" id="1658172.A0A1B7P4K6"/>
<sequence>MSVTASKLFSKVDVSSHNKDGDMWIIIDQEVYDISKFQDKHPGGKQILFSVAGSDATKKFHEYHRQNILNKFKSKLIIGSIAQQSLPQEQKSIFSLLRRS</sequence>
<evidence type="ECO:0000259" key="5">
    <source>
        <dbReference type="PROSITE" id="PS50255"/>
    </source>
</evidence>
<evidence type="ECO:0000256" key="2">
    <source>
        <dbReference type="ARBA" id="ARBA00022723"/>
    </source>
</evidence>
<dbReference type="SMART" id="SM01117">
    <property type="entry name" value="Cyt-b5"/>
    <property type="match status" value="1"/>
</dbReference>
<dbReference type="EMBL" id="LGUA01000122">
    <property type="protein sequence ID" value="OAX83918.1"/>
    <property type="molecule type" value="Genomic_DNA"/>
</dbReference>
<comment type="similarity">
    <text evidence="4">Belongs to the cytochrome b5 family.</text>
</comment>
<evidence type="ECO:0000256" key="3">
    <source>
        <dbReference type="ARBA" id="ARBA00023004"/>
    </source>
</evidence>
<keyword evidence="3" id="KW-0408">Iron</keyword>
<dbReference type="Gene3D" id="3.10.120.10">
    <property type="entry name" value="Cytochrome b5-like heme/steroid binding domain"/>
    <property type="match status" value="1"/>
</dbReference>
<dbReference type="Proteomes" id="UP000091918">
    <property type="component" value="Unassembled WGS sequence"/>
</dbReference>
<protein>
    <recommendedName>
        <fullName evidence="5">Cytochrome b5 heme-binding domain-containing protein</fullName>
    </recommendedName>
</protein>
<dbReference type="PANTHER" id="PTHR19359">
    <property type="entry name" value="CYTOCHROME B5"/>
    <property type="match status" value="1"/>
</dbReference>
<evidence type="ECO:0000256" key="4">
    <source>
        <dbReference type="ARBA" id="ARBA00038168"/>
    </source>
</evidence>
<dbReference type="GO" id="GO:0020037">
    <property type="term" value="F:heme binding"/>
    <property type="evidence" value="ECO:0007669"/>
    <property type="project" value="TreeGrafter"/>
</dbReference>
<keyword evidence="7" id="KW-1185">Reference proteome</keyword>